<dbReference type="OMA" id="KTTYSEQ"/>
<dbReference type="PROSITE" id="PS50011">
    <property type="entry name" value="PROTEIN_KINASE_DOM"/>
    <property type="match status" value="1"/>
</dbReference>
<dbReference type="InterPro" id="IPR053083">
    <property type="entry name" value="TF_kinase-domain_protein"/>
</dbReference>
<dbReference type="GO" id="GO:0004672">
    <property type="term" value="F:protein kinase activity"/>
    <property type="evidence" value="ECO:0007669"/>
    <property type="project" value="InterPro"/>
</dbReference>
<gene>
    <name evidence="2" type="ORF">PPRIM_AZ9-3.1.T0040558</name>
</gene>
<keyword evidence="3" id="KW-1185">Reference proteome</keyword>
<comment type="caution">
    <text evidence="2">The sequence shown here is derived from an EMBL/GenBank/DDBJ whole genome shotgun (WGS) entry which is preliminary data.</text>
</comment>
<evidence type="ECO:0000313" key="2">
    <source>
        <dbReference type="EMBL" id="CAD8043334.1"/>
    </source>
</evidence>
<dbReference type="Proteomes" id="UP000688137">
    <property type="component" value="Unassembled WGS sequence"/>
</dbReference>
<reference evidence="2" key="1">
    <citation type="submission" date="2021-01" db="EMBL/GenBank/DDBJ databases">
        <authorList>
            <consortium name="Genoscope - CEA"/>
            <person name="William W."/>
        </authorList>
    </citation>
    <scope>NUCLEOTIDE SEQUENCE</scope>
</reference>
<dbReference type="PANTHER" id="PTHR44305:SF24">
    <property type="entry name" value="TYROSINE-PROTEIN KINASE C03B1.5-RELATED"/>
    <property type="match status" value="1"/>
</dbReference>
<dbReference type="GO" id="GO:0005524">
    <property type="term" value="F:ATP binding"/>
    <property type="evidence" value="ECO:0007669"/>
    <property type="project" value="InterPro"/>
</dbReference>
<dbReference type="AlphaFoldDB" id="A0A8S1JMI3"/>
<name>A0A8S1JMI3_PARPR</name>
<evidence type="ECO:0000313" key="3">
    <source>
        <dbReference type="Proteomes" id="UP000688137"/>
    </source>
</evidence>
<dbReference type="EMBL" id="CAJJDM010000001">
    <property type="protein sequence ID" value="CAD8043334.1"/>
    <property type="molecule type" value="Genomic_DNA"/>
</dbReference>
<sequence>MGNQQTSESQSEFLDKRLDPNYGEISIYKNKANNLIIAEIKQVYTSDSSAEEIKASLVKRLQLNHKCLIKIISFDSGKMDDFCSSCIILSITVEYFNNTLQNDIHLRKVHKTTYSEQELLYIIYEISSLCHYMKTLNYEIIDIYPSRILIDDQRQIKYFDQFLDSTRLSNYYQVLFNQRDLEYIAPEQLILLSEKNKNDTTDQELVNIFCLGLMMVSLMSGQRCVEFFNQEKLLFKQDYVNQLINKYCLKYQYSNFFKSTIQSMLKLHKEGRPNYKSLLQILHPQQDSFATYLNPIGKQREMLESQFYSFHTQGSASKSHILSSDPVDFSEIDKKIQSARQKAQNTLDEIGLDLRLNNFATTQINIIEASE</sequence>
<proteinExistence type="predicted"/>
<dbReference type="PANTHER" id="PTHR44305">
    <property type="entry name" value="SI:DKEY-192D15.2-RELATED"/>
    <property type="match status" value="1"/>
</dbReference>
<organism evidence="2 3">
    <name type="scientific">Paramecium primaurelia</name>
    <dbReference type="NCBI Taxonomy" id="5886"/>
    <lineage>
        <taxon>Eukaryota</taxon>
        <taxon>Sar</taxon>
        <taxon>Alveolata</taxon>
        <taxon>Ciliophora</taxon>
        <taxon>Intramacronucleata</taxon>
        <taxon>Oligohymenophorea</taxon>
        <taxon>Peniculida</taxon>
        <taxon>Parameciidae</taxon>
        <taxon>Paramecium</taxon>
    </lineage>
</organism>
<dbReference type="SMART" id="SM00220">
    <property type="entry name" value="S_TKc"/>
    <property type="match status" value="1"/>
</dbReference>
<evidence type="ECO:0000259" key="1">
    <source>
        <dbReference type="PROSITE" id="PS50011"/>
    </source>
</evidence>
<accession>A0A8S1JMI3</accession>
<feature type="domain" description="Protein kinase" evidence="1">
    <location>
        <begin position="11"/>
        <end position="286"/>
    </location>
</feature>
<protein>
    <recommendedName>
        <fullName evidence="1">Protein kinase domain-containing protein</fullName>
    </recommendedName>
</protein>
<dbReference type="InterPro" id="IPR000719">
    <property type="entry name" value="Prot_kinase_dom"/>
</dbReference>
<dbReference type="Pfam" id="PF00069">
    <property type="entry name" value="Pkinase"/>
    <property type="match status" value="1"/>
</dbReference>